<dbReference type="Gene3D" id="3.40.50.2300">
    <property type="match status" value="1"/>
</dbReference>
<accession>A0A158D3G5</accession>
<protein>
    <submittedName>
        <fullName evidence="5">Response regulator</fullName>
    </submittedName>
</protein>
<dbReference type="AlphaFoldDB" id="A0A158D3G5"/>
<dbReference type="InterPro" id="IPR039420">
    <property type="entry name" value="WalR-like"/>
</dbReference>
<keyword evidence="6" id="KW-1185">Reference proteome</keyword>
<evidence type="ECO:0000256" key="2">
    <source>
        <dbReference type="ARBA" id="ARBA00023125"/>
    </source>
</evidence>
<dbReference type="OrthoDB" id="8585266at2"/>
<sequence length="231" mass="24554">MSGSHINVAIVDDHPLVVCGLRKTLEDAGVKVVGAASGSAEFLELLDHSSCDVVVADYSMPVDGTPDGWRFLSSISLKARKLPVLVYSEADDPFLAGCLATRGVAGIASKGDDVAEVLRAVKRIAQGGRYFSPAVRNALARFDADPEMNRFATLTNRQMEVAGLMLCGMSVGESARLLKRGKSAISALRLKACHQLGYLRISEMFRFAASRGLSLNPSNAAPECGVLEAAR</sequence>
<comment type="caution">
    <text evidence="5">The sequence shown here is derived from an EMBL/GenBank/DDBJ whole genome shotgun (WGS) entry which is preliminary data.</text>
</comment>
<dbReference type="Proteomes" id="UP000071859">
    <property type="component" value="Unassembled WGS sequence"/>
</dbReference>
<dbReference type="GO" id="GO:0006355">
    <property type="term" value="P:regulation of DNA-templated transcription"/>
    <property type="evidence" value="ECO:0007669"/>
    <property type="project" value="InterPro"/>
</dbReference>
<feature type="modified residue" description="4-aspartylphosphate" evidence="3">
    <location>
        <position position="57"/>
    </location>
</feature>
<evidence type="ECO:0000256" key="1">
    <source>
        <dbReference type="ARBA" id="ARBA00022553"/>
    </source>
</evidence>
<dbReference type="RefSeq" id="WP_062608277.1">
    <property type="nucleotide sequence ID" value="NZ_FCOX02000027.1"/>
</dbReference>
<dbReference type="InterPro" id="IPR001789">
    <property type="entry name" value="Sig_transdc_resp-reg_receiver"/>
</dbReference>
<evidence type="ECO:0000259" key="4">
    <source>
        <dbReference type="PROSITE" id="PS50110"/>
    </source>
</evidence>
<dbReference type="InterPro" id="IPR000792">
    <property type="entry name" value="Tscrpt_reg_LuxR_C"/>
</dbReference>
<dbReference type="Pfam" id="PF00072">
    <property type="entry name" value="Response_reg"/>
    <property type="match status" value="1"/>
</dbReference>
<keyword evidence="1 3" id="KW-0597">Phosphoprotein</keyword>
<feature type="domain" description="Response regulatory" evidence="4">
    <location>
        <begin position="7"/>
        <end position="125"/>
    </location>
</feature>
<dbReference type="PANTHER" id="PTHR43214">
    <property type="entry name" value="TWO-COMPONENT RESPONSE REGULATOR"/>
    <property type="match status" value="1"/>
</dbReference>
<organism evidence="5 6">
    <name type="scientific">Caballeronia calidae</name>
    <dbReference type="NCBI Taxonomy" id="1777139"/>
    <lineage>
        <taxon>Bacteria</taxon>
        <taxon>Pseudomonadati</taxon>
        <taxon>Pseudomonadota</taxon>
        <taxon>Betaproteobacteria</taxon>
        <taxon>Burkholderiales</taxon>
        <taxon>Burkholderiaceae</taxon>
        <taxon>Caballeronia</taxon>
    </lineage>
</organism>
<dbReference type="SMART" id="SM00448">
    <property type="entry name" value="REC"/>
    <property type="match status" value="1"/>
</dbReference>
<dbReference type="SMART" id="SM00421">
    <property type="entry name" value="HTH_LUXR"/>
    <property type="match status" value="1"/>
</dbReference>
<dbReference type="SUPFAM" id="SSF46894">
    <property type="entry name" value="C-terminal effector domain of the bipartite response regulators"/>
    <property type="match status" value="1"/>
</dbReference>
<evidence type="ECO:0000313" key="6">
    <source>
        <dbReference type="Proteomes" id="UP000071859"/>
    </source>
</evidence>
<gene>
    <name evidence="5" type="ORF">AWB78_04673</name>
</gene>
<dbReference type="GO" id="GO:0000160">
    <property type="term" value="P:phosphorelay signal transduction system"/>
    <property type="evidence" value="ECO:0007669"/>
    <property type="project" value="InterPro"/>
</dbReference>
<dbReference type="InterPro" id="IPR016032">
    <property type="entry name" value="Sig_transdc_resp-reg_C-effctor"/>
</dbReference>
<dbReference type="InterPro" id="IPR058245">
    <property type="entry name" value="NreC/VraR/RcsB-like_REC"/>
</dbReference>
<dbReference type="GO" id="GO:0003677">
    <property type="term" value="F:DNA binding"/>
    <property type="evidence" value="ECO:0007669"/>
    <property type="project" value="UniProtKB-KW"/>
</dbReference>
<proteinExistence type="predicted"/>
<dbReference type="PROSITE" id="PS50110">
    <property type="entry name" value="RESPONSE_REGULATORY"/>
    <property type="match status" value="1"/>
</dbReference>
<dbReference type="CDD" id="cd17535">
    <property type="entry name" value="REC_NarL-like"/>
    <property type="match status" value="1"/>
</dbReference>
<dbReference type="SUPFAM" id="SSF52172">
    <property type="entry name" value="CheY-like"/>
    <property type="match status" value="1"/>
</dbReference>
<dbReference type="InterPro" id="IPR011006">
    <property type="entry name" value="CheY-like_superfamily"/>
</dbReference>
<dbReference type="EMBL" id="FCOX02000027">
    <property type="protein sequence ID" value="SAK89109.1"/>
    <property type="molecule type" value="Genomic_DNA"/>
</dbReference>
<dbReference type="PANTHER" id="PTHR43214:SF17">
    <property type="entry name" value="TRANSCRIPTIONAL REGULATORY PROTEIN RCSB"/>
    <property type="match status" value="1"/>
</dbReference>
<name>A0A158D3G5_9BURK</name>
<keyword evidence="2" id="KW-0238">DNA-binding</keyword>
<evidence type="ECO:0000313" key="5">
    <source>
        <dbReference type="EMBL" id="SAK89109.1"/>
    </source>
</evidence>
<evidence type="ECO:0000256" key="3">
    <source>
        <dbReference type="PROSITE-ProRule" id="PRU00169"/>
    </source>
</evidence>
<reference evidence="5" key="1">
    <citation type="submission" date="2016-01" db="EMBL/GenBank/DDBJ databases">
        <authorList>
            <person name="Peeters C."/>
        </authorList>
    </citation>
    <scope>NUCLEOTIDE SEQUENCE</scope>
    <source>
        <strain evidence="5">LMG 29321</strain>
    </source>
</reference>